<dbReference type="EMBL" id="DUIH01000023">
    <property type="protein sequence ID" value="HIH70405.1"/>
    <property type="molecule type" value="Genomic_DNA"/>
</dbReference>
<name>A0A832RUB5_9EURY</name>
<dbReference type="PANTHER" id="PTHR48108:SF26">
    <property type="entry name" value="CBS DOMAIN-CONTAINING PROTEIN DDB_G0289609"/>
    <property type="match status" value="1"/>
</dbReference>
<evidence type="ECO:0000256" key="4">
    <source>
        <dbReference type="PROSITE-ProRule" id="PRU00703"/>
    </source>
</evidence>
<evidence type="ECO:0000256" key="3">
    <source>
        <dbReference type="ARBA" id="ARBA00023167"/>
    </source>
</evidence>
<dbReference type="SUPFAM" id="SSF54631">
    <property type="entry name" value="CBS-domain pair"/>
    <property type="match status" value="1"/>
</dbReference>
<dbReference type="Proteomes" id="UP000600363">
    <property type="component" value="Unassembled WGS sequence"/>
</dbReference>
<evidence type="ECO:0000313" key="7">
    <source>
        <dbReference type="Proteomes" id="UP000600363"/>
    </source>
</evidence>
<dbReference type="InterPro" id="IPR000644">
    <property type="entry name" value="CBS_dom"/>
</dbReference>
<dbReference type="InterPro" id="IPR051462">
    <property type="entry name" value="CBS_domain-containing"/>
</dbReference>
<keyword evidence="3" id="KW-0486">Methionine biosynthesis</keyword>
<dbReference type="Pfam" id="PF00571">
    <property type="entry name" value="CBS"/>
    <property type="match status" value="2"/>
</dbReference>
<dbReference type="SMART" id="SM00116">
    <property type="entry name" value="CBS"/>
    <property type="match status" value="2"/>
</dbReference>
<dbReference type="GO" id="GO:0009086">
    <property type="term" value="P:methionine biosynthetic process"/>
    <property type="evidence" value="ECO:0007669"/>
    <property type="project" value="UniProtKB-KW"/>
</dbReference>
<evidence type="ECO:0000256" key="2">
    <source>
        <dbReference type="ARBA" id="ARBA00022737"/>
    </source>
</evidence>
<feature type="domain" description="CBS" evidence="5">
    <location>
        <begin position="1"/>
        <end position="67"/>
    </location>
</feature>
<dbReference type="RefSeq" id="WP_042686893.1">
    <property type="nucleotide sequence ID" value="NZ_DUIH01000023.1"/>
</dbReference>
<organism evidence="6 7">
    <name type="scientific">Methermicoccus shengliensis</name>
    <dbReference type="NCBI Taxonomy" id="660064"/>
    <lineage>
        <taxon>Archaea</taxon>
        <taxon>Methanobacteriati</taxon>
        <taxon>Methanobacteriota</taxon>
        <taxon>Stenosarchaea group</taxon>
        <taxon>Methanomicrobia</taxon>
        <taxon>Methanosarcinales</taxon>
        <taxon>Methermicoccaceae</taxon>
        <taxon>Methermicoccus</taxon>
    </lineage>
</organism>
<keyword evidence="1" id="KW-0028">Amino-acid biosynthesis</keyword>
<comment type="caution">
    <text evidence="6">The sequence shown here is derived from an EMBL/GenBank/DDBJ whole genome shotgun (WGS) entry which is preliminary data.</text>
</comment>
<dbReference type="Gene3D" id="3.10.580.10">
    <property type="entry name" value="CBS-domain"/>
    <property type="match status" value="1"/>
</dbReference>
<evidence type="ECO:0000259" key="5">
    <source>
        <dbReference type="PROSITE" id="PS51371"/>
    </source>
</evidence>
<reference evidence="6" key="1">
    <citation type="journal article" date="2020" name="bioRxiv">
        <title>A rank-normalized archaeal taxonomy based on genome phylogeny resolves widespread incomplete and uneven classifications.</title>
        <authorList>
            <person name="Rinke C."/>
            <person name="Chuvochina M."/>
            <person name="Mussig A.J."/>
            <person name="Chaumeil P.-A."/>
            <person name="Waite D.W."/>
            <person name="Whitman W.B."/>
            <person name="Parks D.H."/>
            <person name="Hugenholtz P."/>
        </authorList>
    </citation>
    <scope>NUCLEOTIDE SEQUENCE</scope>
    <source>
        <strain evidence="6">UBA12518</strain>
    </source>
</reference>
<gene>
    <name evidence="6" type="ORF">HA299_07375</name>
</gene>
<accession>A0A832RUB5</accession>
<protein>
    <submittedName>
        <fullName evidence="6">CBS domain-containing protein</fullName>
    </submittedName>
</protein>
<evidence type="ECO:0000256" key="1">
    <source>
        <dbReference type="ARBA" id="ARBA00022605"/>
    </source>
</evidence>
<dbReference type="CDD" id="cd02205">
    <property type="entry name" value="CBS_pair_SF"/>
    <property type="match status" value="1"/>
</dbReference>
<proteinExistence type="predicted"/>
<keyword evidence="4" id="KW-0129">CBS domain</keyword>
<sequence length="148" mass="16072">MTKVSDVEVRDEFVALDASTSVLDAAKACKGAGVKYIVVLENDRIVGVVTAVDFMYKVLAEEKRLDIPLRNVMPSPAVVCNMDDDISKVAERMWESGYSMLPVVSSDGTLAGVITIKDVLYTLAEPFLSEEARTAAQKLRGPGFRGRA</sequence>
<dbReference type="InterPro" id="IPR046342">
    <property type="entry name" value="CBS_dom_sf"/>
</dbReference>
<feature type="domain" description="CBS" evidence="5">
    <location>
        <begin position="73"/>
        <end position="130"/>
    </location>
</feature>
<dbReference type="AlphaFoldDB" id="A0A832RUB5"/>
<dbReference type="PANTHER" id="PTHR48108">
    <property type="entry name" value="CBS DOMAIN-CONTAINING PROTEIN CBSX2, CHLOROPLASTIC"/>
    <property type="match status" value="1"/>
</dbReference>
<evidence type="ECO:0000313" key="6">
    <source>
        <dbReference type="EMBL" id="HIH70405.1"/>
    </source>
</evidence>
<dbReference type="PROSITE" id="PS51371">
    <property type="entry name" value="CBS"/>
    <property type="match status" value="2"/>
</dbReference>
<keyword evidence="2" id="KW-0677">Repeat</keyword>